<evidence type="ECO:0000259" key="4">
    <source>
        <dbReference type="Pfam" id="PF05843"/>
    </source>
</evidence>
<dbReference type="InterPro" id="IPR008847">
    <property type="entry name" value="Suf"/>
</dbReference>
<dbReference type="Pfam" id="PF05843">
    <property type="entry name" value="Suf"/>
    <property type="match status" value="1"/>
</dbReference>
<evidence type="ECO:0000256" key="2">
    <source>
        <dbReference type="ARBA" id="ARBA00022737"/>
    </source>
</evidence>
<reference evidence="5 6" key="1">
    <citation type="journal article" date="2013" name="PLoS ONE">
        <title>Predicting the Proteins of Angomonas deanei, Strigomonas culicis and Their Respective Endosymbionts Reveals New Aspects of the Trypanosomatidae Family.</title>
        <authorList>
            <person name="Motta M.C."/>
            <person name="Martins A.C."/>
            <person name="de Souza S.S."/>
            <person name="Catta-Preta C.M."/>
            <person name="Silva R."/>
            <person name="Klein C.C."/>
            <person name="de Almeida L.G."/>
            <person name="de Lima Cunha O."/>
            <person name="Ciapina L.P."/>
            <person name="Brocchi M."/>
            <person name="Colabardini A.C."/>
            <person name="de Araujo Lima B."/>
            <person name="Machado C.R."/>
            <person name="de Almeida Soares C.M."/>
            <person name="Probst C.M."/>
            <person name="de Menezes C.B."/>
            <person name="Thompson C.E."/>
            <person name="Bartholomeu D.C."/>
            <person name="Gradia D.F."/>
            <person name="Pavoni D.P."/>
            <person name="Grisard E.C."/>
            <person name="Fantinatti-Garboggini F."/>
            <person name="Marchini F.K."/>
            <person name="Rodrigues-Luiz G.F."/>
            <person name="Wagner G."/>
            <person name="Goldman G.H."/>
            <person name="Fietto J.L."/>
            <person name="Elias M.C."/>
            <person name="Goldman M.H."/>
            <person name="Sagot M.F."/>
            <person name="Pereira M."/>
            <person name="Stoco P.H."/>
            <person name="de Mendonca-Neto R.P."/>
            <person name="Teixeira S.M."/>
            <person name="Maciel T.E."/>
            <person name="de Oliveira Mendes T.A."/>
            <person name="Urmenyi T.P."/>
            <person name="de Souza W."/>
            <person name="Schenkman S."/>
            <person name="de Vasconcelos A.T."/>
        </authorList>
    </citation>
    <scope>NUCLEOTIDE SEQUENCE [LARGE SCALE GENOMIC DNA]</scope>
</reference>
<proteinExistence type="predicted"/>
<feature type="domain" description="Suppressor of forked" evidence="4">
    <location>
        <begin position="184"/>
        <end position="563"/>
    </location>
</feature>
<protein>
    <recommendedName>
        <fullName evidence="4">Suppressor of forked domain-containing protein</fullName>
    </recommendedName>
</protein>
<evidence type="ECO:0000313" key="6">
    <source>
        <dbReference type="Proteomes" id="UP000015354"/>
    </source>
</evidence>
<evidence type="ECO:0000256" key="3">
    <source>
        <dbReference type="ARBA" id="ARBA00023242"/>
    </source>
</evidence>
<dbReference type="GO" id="GO:0003729">
    <property type="term" value="F:mRNA binding"/>
    <property type="evidence" value="ECO:0007669"/>
    <property type="project" value="TreeGrafter"/>
</dbReference>
<keyword evidence="3" id="KW-0539">Nucleus</keyword>
<dbReference type="InterPro" id="IPR011990">
    <property type="entry name" value="TPR-like_helical_dom_sf"/>
</dbReference>
<keyword evidence="6" id="KW-1185">Reference proteome</keyword>
<evidence type="ECO:0000313" key="5">
    <source>
        <dbReference type="EMBL" id="EPY26980.1"/>
    </source>
</evidence>
<sequence length="1002" mass="113519">MGDVDLNDLVSRLRNVTGHAAVSAEVKSVIVGRQLKAECKLLLQHALRRHPALQILSASREAAMQVLFQQMEDALNAPASVINDALRLFQSINELSEKLEQERIRFLYHDVREATEYAESRALGQLGMDAMPKLSQNHESYPCPWHVLFALLAGESAPGMAHLRPGALSVPNPTVSMIADMQLLHESRYDVVAWKRLLDALDDFPIASVRGVYHVALHYFPSSAVLVRRYLDKEIKDVDSRQRLDECLEEEDAIQTMKDYLRILNFFYRHLRVCFDVPLYTLFLNFIGTYVSADDATMGAVYRYVLQMVGQHPQSTPLWTRYLTWRTGLITVYNGRRDFTKKLYRHMLQIPLMDLEKVKQDYDSFIAAEYRDRTAQGDQMEVETRYKRVKVEASELEKLMSWVKRDILFLPLPAAHRASTGTAVTTSSAANPFVLSDEAEQRSQEDIDIWMNWCYVVESVNNPLFVVPDATHWRRCRYFYLMRACFFAHRICCWSDLLQFCVSRQYGFIDSKERESSIRQGIELALHFMPQSLVMNLFCINTLVNHLHDTTSAQQLYRQALQQEHGALLYLLKSHEGAAITADVASTALQCLSNLTVAAVNWMRLSIDVGPFHIRLVARFVMHTIDFLSLTMRVVKTLLKAEAVKDPHLYLQPFNTFCDAWIFLELVRNRNVEEAFLVLRQWKEHLYMMLKSGVAKHWSPEQCGVDELFFHSCGLLLRVWPAKREAILAFVRDMAALVDGSAETHFFYHASKQCHDAFVVAPASADDAPHNPSQAASPPTAEVCFGLQGKLVHPEAVLPFYDTQLYASNLLEKALAQRWRHVARAATLAPPTAAAAEGEQGRYAKAAKTEDPHVYPEETQWSALTPQSAQEMRPAAAPMGGAPFRRRRPFNAPAGNALDVAAMQPPRERGKTTKRAHFACAWRPLSLAEFFRQRAVDEVKADTGSATQAPTPNVVIPRLGKLEALLEALPSTNEYDPVNAEGTQPLNVDWLLSELTQCAALK</sequence>
<organism evidence="5 6">
    <name type="scientific">Strigomonas culicis</name>
    <dbReference type="NCBI Taxonomy" id="28005"/>
    <lineage>
        <taxon>Eukaryota</taxon>
        <taxon>Discoba</taxon>
        <taxon>Euglenozoa</taxon>
        <taxon>Kinetoplastea</taxon>
        <taxon>Metakinetoplastina</taxon>
        <taxon>Trypanosomatida</taxon>
        <taxon>Trypanosomatidae</taxon>
        <taxon>Strigomonadinae</taxon>
        <taxon>Strigomonas</taxon>
    </lineage>
</organism>
<comment type="subcellular location">
    <subcellularLocation>
        <location evidence="1">Nucleus</location>
    </subcellularLocation>
</comment>
<keyword evidence="2" id="KW-0677">Repeat</keyword>
<dbReference type="InterPro" id="IPR045243">
    <property type="entry name" value="Rna14-like"/>
</dbReference>
<dbReference type="GO" id="GO:0031124">
    <property type="term" value="P:mRNA 3'-end processing"/>
    <property type="evidence" value="ECO:0007669"/>
    <property type="project" value="InterPro"/>
</dbReference>
<dbReference type="PANTHER" id="PTHR19980">
    <property type="entry name" value="RNA CLEAVAGE STIMULATION FACTOR"/>
    <property type="match status" value="1"/>
</dbReference>
<dbReference type="EMBL" id="ATMH01005982">
    <property type="protein sequence ID" value="EPY26980.1"/>
    <property type="molecule type" value="Genomic_DNA"/>
</dbReference>
<dbReference type="AlphaFoldDB" id="S9VUP4"/>
<accession>S9VUP4</accession>
<evidence type="ECO:0000256" key="1">
    <source>
        <dbReference type="ARBA" id="ARBA00004123"/>
    </source>
</evidence>
<gene>
    <name evidence="5" type="ORF">STCU_05982</name>
</gene>
<dbReference type="SUPFAM" id="SSF48452">
    <property type="entry name" value="TPR-like"/>
    <property type="match status" value="1"/>
</dbReference>
<dbReference type="Gene3D" id="1.25.40.10">
    <property type="entry name" value="Tetratricopeptide repeat domain"/>
    <property type="match status" value="1"/>
</dbReference>
<dbReference type="Proteomes" id="UP000015354">
    <property type="component" value="Unassembled WGS sequence"/>
</dbReference>
<name>S9VUP4_9TRYP</name>
<dbReference type="GO" id="GO:0005634">
    <property type="term" value="C:nucleus"/>
    <property type="evidence" value="ECO:0007669"/>
    <property type="project" value="UniProtKB-SubCell"/>
</dbReference>
<dbReference type="OrthoDB" id="26282at2759"/>
<comment type="caution">
    <text evidence="5">The sequence shown here is derived from an EMBL/GenBank/DDBJ whole genome shotgun (WGS) entry which is preliminary data.</text>
</comment>
<dbReference type="PANTHER" id="PTHR19980:SF0">
    <property type="entry name" value="CLEAVAGE STIMULATION FACTOR SUBUNIT 3"/>
    <property type="match status" value="1"/>
</dbReference>